<name>A0A6J7ATM3_9ZZZZ</name>
<protein>
    <submittedName>
        <fullName evidence="1">Unannotated protein</fullName>
    </submittedName>
</protein>
<proteinExistence type="predicted"/>
<accession>A0A6J7ATM3</accession>
<sequence length="97" mass="10782">MPGDSFALAVLVCCEQEFVTVFKCPLKFGDRGFLRVVDYIDRLKFIIDVDGKFGPRLLAVGFRQLGGFRSQVADVAHRGHDGIAVAKVAGDLLRLRW</sequence>
<reference evidence="1" key="1">
    <citation type="submission" date="2020-05" db="EMBL/GenBank/DDBJ databases">
        <authorList>
            <person name="Chiriac C."/>
            <person name="Salcher M."/>
            <person name="Ghai R."/>
            <person name="Kavagutti S V."/>
        </authorList>
    </citation>
    <scope>NUCLEOTIDE SEQUENCE</scope>
</reference>
<organism evidence="1">
    <name type="scientific">freshwater metagenome</name>
    <dbReference type="NCBI Taxonomy" id="449393"/>
    <lineage>
        <taxon>unclassified sequences</taxon>
        <taxon>metagenomes</taxon>
        <taxon>ecological metagenomes</taxon>
    </lineage>
</organism>
<gene>
    <name evidence="1" type="ORF">UFOPK3204_01940</name>
</gene>
<evidence type="ECO:0000313" key="1">
    <source>
        <dbReference type="EMBL" id="CAB4836137.1"/>
    </source>
</evidence>
<dbReference type="EMBL" id="CAFABK010000178">
    <property type="protein sequence ID" value="CAB4836137.1"/>
    <property type="molecule type" value="Genomic_DNA"/>
</dbReference>
<dbReference type="AlphaFoldDB" id="A0A6J7ATM3"/>